<dbReference type="SMART" id="SM00248">
    <property type="entry name" value="ANK"/>
    <property type="match status" value="5"/>
</dbReference>
<feature type="compositionally biased region" description="Low complexity" evidence="4">
    <location>
        <begin position="429"/>
        <end position="443"/>
    </location>
</feature>
<gene>
    <name evidence="6" type="primary">ANKRD42</name>
</gene>
<dbReference type="GeneID" id="107106947"/>
<dbReference type="InterPro" id="IPR002110">
    <property type="entry name" value="Ankyrin_rpt"/>
</dbReference>
<keyword evidence="2 3" id="KW-0040">ANK repeat</keyword>
<feature type="repeat" description="ANK" evidence="3">
    <location>
        <begin position="48"/>
        <end position="80"/>
    </location>
</feature>
<evidence type="ECO:0000256" key="4">
    <source>
        <dbReference type="SAM" id="MobiDB-lite"/>
    </source>
</evidence>
<accession>A0ABM1JMG3</accession>
<evidence type="ECO:0000256" key="2">
    <source>
        <dbReference type="ARBA" id="ARBA00023043"/>
    </source>
</evidence>
<keyword evidence="1" id="KW-0677">Repeat</keyword>
<proteinExistence type="predicted"/>
<dbReference type="PANTHER" id="PTHR24201">
    <property type="entry name" value="ANK_REP_REGION DOMAIN-CONTAINING PROTEIN"/>
    <property type="match status" value="1"/>
</dbReference>
<evidence type="ECO:0000313" key="5">
    <source>
        <dbReference type="Proteomes" id="UP000694871"/>
    </source>
</evidence>
<dbReference type="Proteomes" id="UP000694871">
    <property type="component" value="Unplaced"/>
</dbReference>
<name>A0ABM1JMG3_GEKJA</name>
<dbReference type="Gene3D" id="1.25.40.20">
    <property type="entry name" value="Ankyrin repeat-containing domain"/>
    <property type="match status" value="2"/>
</dbReference>
<evidence type="ECO:0000256" key="3">
    <source>
        <dbReference type="PROSITE-ProRule" id="PRU00023"/>
    </source>
</evidence>
<dbReference type="InterPro" id="IPR050776">
    <property type="entry name" value="Ank_Repeat/CDKN_Inhibitor"/>
</dbReference>
<feature type="repeat" description="ANK" evidence="3">
    <location>
        <begin position="15"/>
        <end position="47"/>
    </location>
</feature>
<dbReference type="SUPFAM" id="SSF48403">
    <property type="entry name" value="Ankyrin repeat"/>
    <property type="match status" value="1"/>
</dbReference>
<evidence type="ECO:0000256" key="1">
    <source>
        <dbReference type="ARBA" id="ARBA00022737"/>
    </source>
</evidence>
<dbReference type="PROSITE" id="PS50088">
    <property type="entry name" value="ANK_REPEAT"/>
    <property type="match status" value="3"/>
</dbReference>
<dbReference type="RefSeq" id="XP_015262650.1">
    <property type="nucleotide sequence ID" value="XM_015407164.1"/>
</dbReference>
<evidence type="ECO:0000313" key="6">
    <source>
        <dbReference type="RefSeq" id="XP_015262650.1"/>
    </source>
</evidence>
<organism evidence="5 6">
    <name type="scientific">Gekko japonicus</name>
    <name type="common">Schlegel's Japanese gecko</name>
    <dbReference type="NCBI Taxonomy" id="146911"/>
    <lineage>
        <taxon>Eukaryota</taxon>
        <taxon>Metazoa</taxon>
        <taxon>Chordata</taxon>
        <taxon>Craniata</taxon>
        <taxon>Vertebrata</taxon>
        <taxon>Euteleostomi</taxon>
        <taxon>Lepidosauria</taxon>
        <taxon>Squamata</taxon>
        <taxon>Bifurcata</taxon>
        <taxon>Gekkota</taxon>
        <taxon>Gekkonidae</taxon>
        <taxon>Gekkoninae</taxon>
        <taxon>Gekko</taxon>
    </lineage>
</organism>
<reference evidence="6" key="1">
    <citation type="submission" date="2025-08" db="UniProtKB">
        <authorList>
            <consortium name="RefSeq"/>
        </authorList>
    </citation>
    <scope>IDENTIFICATION</scope>
</reference>
<sequence length="467" mass="53295">ALLVDNVDLGAQDDRGCTPAHLAATHGHSYTLQTILRSGVDINVSDTNGWKPIHNAAFHGRLGCLQLLVRWGAALDDADNNGDFPVHLSAMEGHLPCFKFLVNKMPTLTHSLKARNDHGETPRDLAERFYKTDIVEYIDGLQKEKDRPKKQENVMFPGHDAAFRGDLETIRCLLENRVININERDDKGSTLLHKAAGQGHLNLIEWLIDREANCNITNDVGESPKDVARRFAQLAVVEFLRDKMGNDSDEEVDDKERRFFERHAVEDSTDCKGDVILDKQGKVDARERAYQKIEELKRLLEIATSNFRQLGGITPEDRQQKKTEKELEKKVGELQDQLEYERLQREKLEAQLDEYREEIMKLKEQQGKEHEENPPVAATAVPVVGELQDQLEYERLQREKLEAQLDEYREEIMKLKEQQGKDHEENPPVAATAVSVASEVTSDSGREKKKVKRKSLYSPGGIFVRRY</sequence>
<feature type="region of interest" description="Disordered" evidence="4">
    <location>
        <begin position="415"/>
        <end position="454"/>
    </location>
</feature>
<dbReference type="PROSITE" id="PS50297">
    <property type="entry name" value="ANK_REP_REGION"/>
    <property type="match status" value="3"/>
</dbReference>
<dbReference type="InterPro" id="IPR036770">
    <property type="entry name" value="Ankyrin_rpt-contain_sf"/>
</dbReference>
<feature type="compositionally biased region" description="Basic and acidic residues" evidence="4">
    <location>
        <begin position="415"/>
        <end position="426"/>
    </location>
</feature>
<feature type="non-terminal residue" evidence="6">
    <location>
        <position position="1"/>
    </location>
</feature>
<dbReference type="Pfam" id="PF12796">
    <property type="entry name" value="Ank_2"/>
    <property type="match status" value="1"/>
</dbReference>
<dbReference type="Pfam" id="PF13637">
    <property type="entry name" value="Ank_4"/>
    <property type="match status" value="1"/>
</dbReference>
<feature type="repeat" description="ANK" evidence="3">
    <location>
        <begin position="187"/>
        <end position="219"/>
    </location>
</feature>
<dbReference type="PANTHER" id="PTHR24201:SF2">
    <property type="entry name" value="ANKYRIN REPEAT DOMAIN-CONTAINING PROTEIN 42"/>
    <property type="match status" value="1"/>
</dbReference>
<protein>
    <submittedName>
        <fullName evidence="6">Ankyrin repeat domain-containing protein 42</fullName>
    </submittedName>
</protein>
<keyword evidence="5" id="KW-1185">Reference proteome</keyword>